<evidence type="ECO:0000313" key="4">
    <source>
        <dbReference type="Proteomes" id="UP000076842"/>
    </source>
</evidence>
<evidence type="ECO:0000259" key="2">
    <source>
        <dbReference type="Pfam" id="PF07883"/>
    </source>
</evidence>
<dbReference type="InterPro" id="IPR011051">
    <property type="entry name" value="RmlC_Cupin_sf"/>
</dbReference>
<name>A0A165FSN7_9BASI</name>
<reference evidence="3 4" key="1">
    <citation type="journal article" date="2016" name="Mol. Biol. Evol.">
        <title>Comparative Genomics of Early-Diverging Mushroom-Forming Fungi Provides Insights into the Origins of Lignocellulose Decay Capabilities.</title>
        <authorList>
            <person name="Nagy L.G."/>
            <person name="Riley R."/>
            <person name="Tritt A."/>
            <person name="Adam C."/>
            <person name="Daum C."/>
            <person name="Floudas D."/>
            <person name="Sun H."/>
            <person name="Yadav J.S."/>
            <person name="Pangilinan J."/>
            <person name="Larsson K.H."/>
            <person name="Matsuura K."/>
            <person name="Barry K."/>
            <person name="Labutti K."/>
            <person name="Kuo R."/>
            <person name="Ohm R.A."/>
            <person name="Bhattacharya S.S."/>
            <person name="Shirouzu T."/>
            <person name="Yoshinaga Y."/>
            <person name="Martin F.M."/>
            <person name="Grigoriev I.V."/>
            <person name="Hibbett D.S."/>
        </authorList>
    </citation>
    <scope>NUCLEOTIDE SEQUENCE [LARGE SCALE GENOMIC DNA]</scope>
    <source>
        <strain evidence="3 4">HHB12733</strain>
    </source>
</reference>
<keyword evidence="4" id="KW-1185">Reference proteome</keyword>
<dbReference type="EMBL" id="KV423967">
    <property type="protein sequence ID" value="KZT57153.1"/>
    <property type="molecule type" value="Genomic_DNA"/>
</dbReference>
<sequence>MAPITDKVTLVKKDELHGSTGQTGGMARYGALQGVSDKMNATVMVAEPHTHSDVHHHGDQDTIIFGKSGKGTVVFNGGKDRVNITPGDFALIPAGVEHEEVNEGDEQVVWIIVRSGSQPQVVNLESWGGAEKK</sequence>
<dbReference type="InterPro" id="IPR014710">
    <property type="entry name" value="RmlC-like_jellyroll"/>
</dbReference>
<dbReference type="InterPro" id="IPR051610">
    <property type="entry name" value="GPI/OXD"/>
</dbReference>
<dbReference type="PANTHER" id="PTHR35848">
    <property type="entry name" value="OXALATE-BINDING PROTEIN"/>
    <property type="match status" value="1"/>
</dbReference>
<feature type="domain" description="Cupin type-2" evidence="2">
    <location>
        <begin position="43"/>
        <end position="113"/>
    </location>
</feature>
<protein>
    <submittedName>
        <fullName evidence="3">RmlC-like cupin</fullName>
    </submittedName>
</protein>
<evidence type="ECO:0000256" key="1">
    <source>
        <dbReference type="ARBA" id="ARBA00022723"/>
    </source>
</evidence>
<dbReference type="SUPFAM" id="SSF51182">
    <property type="entry name" value="RmlC-like cupins"/>
    <property type="match status" value="1"/>
</dbReference>
<accession>A0A165FSN7</accession>
<proteinExistence type="predicted"/>
<evidence type="ECO:0000313" key="3">
    <source>
        <dbReference type="EMBL" id="KZT57153.1"/>
    </source>
</evidence>
<dbReference type="InterPro" id="IPR013096">
    <property type="entry name" value="Cupin_2"/>
</dbReference>
<dbReference type="Proteomes" id="UP000076842">
    <property type="component" value="Unassembled WGS sequence"/>
</dbReference>
<dbReference type="AlphaFoldDB" id="A0A165FSN7"/>
<dbReference type="PANTHER" id="PTHR35848:SF6">
    <property type="entry name" value="CUPIN TYPE-2 DOMAIN-CONTAINING PROTEIN"/>
    <property type="match status" value="1"/>
</dbReference>
<keyword evidence="1" id="KW-0479">Metal-binding</keyword>
<dbReference type="InParanoid" id="A0A165FSN7"/>
<dbReference type="GO" id="GO:0046872">
    <property type="term" value="F:metal ion binding"/>
    <property type="evidence" value="ECO:0007669"/>
    <property type="project" value="UniProtKB-KW"/>
</dbReference>
<gene>
    <name evidence="3" type="ORF">CALCODRAFT_496452</name>
</gene>
<dbReference type="Gene3D" id="2.60.120.10">
    <property type="entry name" value="Jelly Rolls"/>
    <property type="match status" value="1"/>
</dbReference>
<dbReference type="OrthoDB" id="3511549at2759"/>
<organism evidence="3 4">
    <name type="scientific">Calocera cornea HHB12733</name>
    <dbReference type="NCBI Taxonomy" id="1353952"/>
    <lineage>
        <taxon>Eukaryota</taxon>
        <taxon>Fungi</taxon>
        <taxon>Dikarya</taxon>
        <taxon>Basidiomycota</taxon>
        <taxon>Agaricomycotina</taxon>
        <taxon>Dacrymycetes</taxon>
        <taxon>Dacrymycetales</taxon>
        <taxon>Dacrymycetaceae</taxon>
        <taxon>Calocera</taxon>
    </lineage>
</organism>
<dbReference type="Pfam" id="PF07883">
    <property type="entry name" value="Cupin_2"/>
    <property type="match status" value="1"/>
</dbReference>